<organism evidence="2 3">
    <name type="scientific">Aerococcus agrisoli</name>
    <dbReference type="NCBI Taxonomy" id="2487350"/>
    <lineage>
        <taxon>Bacteria</taxon>
        <taxon>Bacillati</taxon>
        <taxon>Bacillota</taxon>
        <taxon>Bacilli</taxon>
        <taxon>Lactobacillales</taxon>
        <taxon>Aerococcaceae</taxon>
        <taxon>Aerococcus</taxon>
    </lineage>
</organism>
<protein>
    <submittedName>
        <fullName evidence="2">Sigma-70 family RNA polymerase sigma factor</fullName>
    </submittedName>
</protein>
<dbReference type="GO" id="GO:0006352">
    <property type="term" value="P:DNA-templated transcription initiation"/>
    <property type="evidence" value="ECO:0007669"/>
    <property type="project" value="InterPro"/>
</dbReference>
<dbReference type="Proteomes" id="UP000273977">
    <property type="component" value="Unassembled WGS sequence"/>
</dbReference>
<dbReference type="GO" id="GO:0003700">
    <property type="term" value="F:DNA-binding transcription factor activity"/>
    <property type="evidence" value="ECO:0007669"/>
    <property type="project" value="InterPro"/>
</dbReference>
<gene>
    <name evidence="2" type="ORF">EF384_03405</name>
</gene>
<feature type="domain" description="RNA polymerase sigma-70 ECF-like HTH" evidence="1">
    <location>
        <begin position="9"/>
        <end position="184"/>
    </location>
</feature>
<dbReference type="Pfam" id="PF07638">
    <property type="entry name" value="Sigma70_ECF"/>
    <property type="match status" value="1"/>
</dbReference>
<accession>A0A3N4GPD6</accession>
<dbReference type="AlphaFoldDB" id="A0A3N4GPD6"/>
<keyword evidence="3" id="KW-1185">Reference proteome</keyword>
<dbReference type="NCBIfam" id="TIGR02937">
    <property type="entry name" value="sigma70-ECF"/>
    <property type="match status" value="1"/>
</dbReference>
<dbReference type="Gene3D" id="1.10.1740.10">
    <property type="match status" value="1"/>
</dbReference>
<comment type="caution">
    <text evidence="2">The sequence shown here is derived from an EMBL/GenBank/DDBJ whole genome shotgun (WGS) entry which is preliminary data.</text>
</comment>
<dbReference type="SUPFAM" id="SSF88946">
    <property type="entry name" value="Sigma2 domain of RNA polymerase sigma factors"/>
    <property type="match status" value="1"/>
</dbReference>
<dbReference type="EMBL" id="RKMG01000007">
    <property type="protein sequence ID" value="RPA60951.1"/>
    <property type="molecule type" value="Genomic_DNA"/>
</dbReference>
<reference evidence="2 3" key="1">
    <citation type="submission" date="2018-11" db="EMBL/GenBank/DDBJ databases">
        <title>Aerococcus sp. SJQ22, whole genome shotgun sequence.</title>
        <authorList>
            <person name="Sun L."/>
            <person name="Gao X."/>
            <person name="Chen W."/>
            <person name="Huang K."/>
        </authorList>
    </citation>
    <scope>NUCLEOTIDE SEQUENCE [LARGE SCALE GENOMIC DNA]</scope>
    <source>
        <strain evidence="2 3">SJQ22</strain>
    </source>
</reference>
<evidence type="ECO:0000313" key="2">
    <source>
        <dbReference type="EMBL" id="RPA60951.1"/>
    </source>
</evidence>
<evidence type="ECO:0000313" key="3">
    <source>
        <dbReference type="Proteomes" id="UP000273977"/>
    </source>
</evidence>
<sequence>MAKEMYQRDQTRVLGLVAEGKKALTEEIFEALYEEVKPVLYANRWRVPKNILENDDYYQEARMCLMQAVDGYKLDSKALFTTYFSNVFKNRLLDIRRMHMTDKRIANYKIDRKMQLFQTESDDNSLENFLQTNEFPPDHAFLFKESITRYEDSLSEMERKAFEYFKAGLSYTEMSELAGLSKKQLQSLISKCKQKYKKILSDLFD</sequence>
<dbReference type="InterPro" id="IPR014284">
    <property type="entry name" value="RNA_pol_sigma-70_dom"/>
</dbReference>
<name>A0A3N4GPD6_9LACT</name>
<dbReference type="InterPro" id="IPR053812">
    <property type="entry name" value="HTH_Sigma70_ECF-like"/>
</dbReference>
<proteinExistence type="predicted"/>
<dbReference type="InterPro" id="IPR013325">
    <property type="entry name" value="RNA_pol_sigma_r2"/>
</dbReference>
<dbReference type="OrthoDB" id="1767844at2"/>
<evidence type="ECO:0000259" key="1">
    <source>
        <dbReference type="Pfam" id="PF07638"/>
    </source>
</evidence>
<dbReference type="RefSeq" id="WP_123779585.1">
    <property type="nucleotide sequence ID" value="NZ_RKMG01000007.1"/>
</dbReference>